<protein>
    <recommendedName>
        <fullName evidence="5">Alpha-galactosidase</fullName>
        <ecNumber evidence="5">3.2.1.22</ecNumber>
    </recommendedName>
    <alternativeName>
        <fullName evidence="5">Melibiase</fullName>
    </alternativeName>
</protein>
<reference evidence="7 8" key="1">
    <citation type="submission" date="2018-08" db="EMBL/GenBank/DDBJ databases">
        <title>Genome Sequence of Clavibacter michiganensis Subspecies type strains, and the Atypical Peach-Colored Strains Isolated from Tomato.</title>
        <authorList>
            <person name="Osdaghi E."/>
            <person name="Portier P."/>
            <person name="Briand M."/>
            <person name="Jacques M.-A."/>
        </authorList>
    </citation>
    <scope>NUCLEOTIDE SEQUENCE [LARGE SCALE GENOMIC DNA]</scope>
    <source>
        <strain evidence="7 8">CFBP 8615</strain>
    </source>
</reference>
<evidence type="ECO:0000313" key="7">
    <source>
        <dbReference type="EMBL" id="RIJ51020.1"/>
    </source>
</evidence>
<keyword evidence="3 5" id="KW-0378">Hydrolase</keyword>
<dbReference type="InterPro" id="IPR017853">
    <property type="entry name" value="GH"/>
</dbReference>
<evidence type="ECO:0000256" key="5">
    <source>
        <dbReference type="RuleBase" id="RU361168"/>
    </source>
</evidence>
<dbReference type="InterPro" id="IPR013780">
    <property type="entry name" value="Glyco_hydro_b"/>
</dbReference>
<dbReference type="GO" id="GO:0005975">
    <property type="term" value="P:carbohydrate metabolic process"/>
    <property type="evidence" value="ECO:0007669"/>
    <property type="project" value="InterPro"/>
</dbReference>
<dbReference type="PANTHER" id="PTHR11452">
    <property type="entry name" value="ALPHA-GALACTOSIDASE/ALPHA-N-ACETYLGALACTOSAMINIDASE"/>
    <property type="match status" value="1"/>
</dbReference>
<comment type="similarity">
    <text evidence="1 5">Belongs to the glycosyl hydrolase 27 family.</text>
</comment>
<dbReference type="InterPro" id="IPR041233">
    <property type="entry name" value="Melibiase_C"/>
</dbReference>
<dbReference type="Pfam" id="PF17801">
    <property type="entry name" value="Melibiase_C"/>
    <property type="match status" value="1"/>
</dbReference>
<gene>
    <name evidence="7" type="ORF">DZG00_10460</name>
</gene>
<keyword evidence="8" id="KW-1185">Reference proteome</keyword>
<dbReference type="SUPFAM" id="SSF51445">
    <property type="entry name" value="(Trans)glycosidases"/>
    <property type="match status" value="1"/>
</dbReference>
<dbReference type="Gene3D" id="2.60.40.1180">
    <property type="entry name" value="Golgi alpha-mannosidase II"/>
    <property type="match status" value="1"/>
</dbReference>
<sequence>MGWNSWDSYGTAVTEEEVMANARFMAEHLLPYGWDTVVVDIQWYEPTARAGGYNEDPPVELDAFGRQMPAVNRFPSAADGAGFGPLAAAVHDLGLRFGLHIMRGIPRLAVARDLPVKGTDTTAARVADTASTCSWNPDNFGLDHDVPGAQAYYDAQLEQFAAWGVDLVKADDMLSPYHDREIQAYHRAIERSGRDIVLSLSPGTHLSTAHLDHLRENAEMWRVSDDLWDRWSDVLDQFSRMARWAPFQRPGAWADADMLPLGRIGIRAERGEDRDSRLTLEEQRTLMSLWIMSRSPLMYGGDLPRSRPETIALLTVPAMIRILQHSRDGREVIREDDLVVWTAEATDADAGYVAVFQLGDEPASRRIPLSSVGRRPGAGDTVTDAWTGEPVGLEGDAVVLDVPAHGSRVLRFDSRA</sequence>
<evidence type="ECO:0000313" key="8">
    <source>
        <dbReference type="Proteomes" id="UP000266484"/>
    </source>
</evidence>
<dbReference type="Pfam" id="PF16499">
    <property type="entry name" value="Melibiase_2"/>
    <property type="match status" value="1"/>
</dbReference>
<comment type="caution">
    <text evidence="7">The sequence shown here is derived from an EMBL/GenBank/DDBJ whole genome shotgun (WGS) entry which is preliminary data.</text>
</comment>
<feature type="domain" description="Alpha galactosidase C-terminal" evidence="6">
    <location>
        <begin position="335"/>
        <end position="412"/>
    </location>
</feature>
<organism evidence="7 8">
    <name type="scientific">Clavibacter lycopersici</name>
    <dbReference type="NCBI Taxonomy" id="2301718"/>
    <lineage>
        <taxon>Bacteria</taxon>
        <taxon>Bacillati</taxon>
        <taxon>Actinomycetota</taxon>
        <taxon>Actinomycetes</taxon>
        <taxon>Micrococcales</taxon>
        <taxon>Microbacteriaceae</taxon>
        <taxon>Clavibacter</taxon>
    </lineage>
</organism>
<accession>A0A399T3Q7</accession>
<dbReference type="EMBL" id="QWGT01000151">
    <property type="protein sequence ID" value="RIJ51020.1"/>
    <property type="molecule type" value="Genomic_DNA"/>
</dbReference>
<dbReference type="EC" id="3.2.1.22" evidence="5"/>
<evidence type="ECO:0000256" key="4">
    <source>
        <dbReference type="ARBA" id="ARBA00023295"/>
    </source>
</evidence>
<comment type="catalytic activity">
    <reaction evidence="5">
        <text>Hydrolysis of terminal, non-reducing alpha-D-galactose residues in alpha-D-galactosides, including galactose oligosaccharides, galactomannans and galactolipids.</text>
        <dbReference type="EC" id="3.2.1.22"/>
    </reaction>
</comment>
<evidence type="ECO:0000256" key="1">
    <source>
        <dbReference type="ARBA" id="ARBA00009743"/>
    </source>
</evidence>
<dbReference type="SUPFAM" id="SSF51011">
    <property type="entry name" value="Glycosyl hydrolase domain"/>
    <property type="match status" value="1"/>
</dbReference>
<dbReference type="OrthoDB" id="9807519at2"/>
<name>A0A399T3Q7_9MICO</name>
<dbReference type="CDD" id="cd14792">
    <property type="entry name" value="GH27"/>
    <property type="match status" value="1"/>
</dbReference>
<keyword evidence="2" id="KW-0732">Signal</keyword>
<dbReference type="InterPro" id="IPR013785">
    <property type="entry name" value="Aldolase_TIM"/>
</dbReference>
<evidence type="ECO:0000256" key="2">
    <source>
        <dbReference type="ARBA" id="ARBA00022729"/>
    </source>
</evidence>
<keyword evidence="5" id="KW-1015">Disulfide bond</keyword>
<evidence type="ECO:0000259" key="6">
    <source>
        <dbReference type="Pfam" id="PF17801"/>
    </source>
</evidence>
<proteinExistence type="inferred from homology"/>
<dbReference type="GO" id="GO:0004557">
    <property type="term" value="F:alpha-galactosidase activity"/>
    <property type="evidence" value="ECO:0007669"/>
    <property type="project" value="UniProtKB-EC"/>
</dbReference>
<dbReference type="Proteomes" id="UP000266484">
    <property type="component" value="Unassembled WGS sequence"/>
</dbReference>
<dbReference type="PANTHER" id="PTHR11452:SF42">
    <property type="entry name" value="ALPHA-GALACTOSIDASE"/>
    <property type="match status" value="1"/>
</dbReference>
<evidence type="ECO:0000256" key="3">
    <source>
        <dbReference type="ARBA" id="ARBA00022801"/>
    </source>
</evidence>
<dbReference type="InterPro" id="IPR002241">
    <property type="entry name" value="Glyco_hydro_27"/>
</dbReference>
<dbReference type="Gene3D" id="3.20.20.70">
    <property type="entry name" value="Aldolase class I"/>
    <property type="match status" value="1"/>
</dbReference>
<dbReference type="PRINTS" id="PR00740">
    <property type="entry name" value="GLHYDRLASE27"/>
</dbReference>
<keyword evidence="4 5" id="KW-0326">Glycosidase</keyword>
<dbReference type="AlphaFoldDB" id="A0A399T3Q7"/>